<feature type="signal peptide" evidence="5">
    <location>
        <begin position="1"/>
        <end position="17"/>
    </location>
</feature>
<keyword evidence="8" id="KW-1185">Reference proteome</keyword>
<dbReference type="GO" id="GO:0015833">
    <property type="term" value="P:peptide transport"/>
    <property type="evidence" value="ECO:0007669"/>
    <property type="project" value="TreeGrafter"/>
</dbReference>
<dbReference type="PANTHER" id="PTHR30290:SF10">
    <property type="entry name" value="PERIPLASMIC OLIGOPEPTIDE-BINDING PROTEIN-RELATED"/>
    <property type="match status" value="1"/>
</dbReference>
<evidence type="ECO:0000313" key="7">
    <source>
        <dbReference type="EMBL" id="PKV76841.1"/>
    </source>
</evidence>
<dbReference type="EMBL" id="PJMW01000003">
    <property type="protein sequence ID" value="PKV76841.1"/>
    <property type="molecule type" value="Genomic_DNA"/>
</dbReference>
<proteinExistence type="inferred from homology"/>
<evidence type="ECO:0000256" key="1">
    <source>
        <dbReference type="ARBA" id="ARBA00004196"/>
    </source>
</evidence>
<dbReference type="Proteomes" id="UP000233766">
    <property type="component" value="Unassembled WGS sequence"/>
</dbReference>
<dbReference type="Gene3D" id="3.10.105.10">
    <property type="entry name" value="Dipeptide-binding Protein, Domain 3"/>
    <property type="match status" value="1"/>
</dbReference>
<reference evidence="7 8" key="1">
    <citation type="submission" date="2017-12" db="EMBL/GenBank/DDBJ databases">
        <title>Sequencing the genomes of 1000 Actinobacteria strains.</title>
        <authorList>
            <person name="Klenk H.-P."/>
        </authorList>
    </citation>
    <scope>NUCLEOTIDE SEQUENCE [LARGE SCALE GENOMIC DNA]</scope>
    <source>
        <strain evidence="7 8">DSM 44489</strain>
    </source>
</reference>
<dbReference type="InterPro" id="IPR000914">
    <property type="entry name" value="SBP_5_dom"/>
</dbReference>
<comment type="caution">
    <text evidence="7">The sequence shown here is derived from an EMBL/GenBank/DDBJ whole genome shotgun (WGS) entry which is preliminary data.</text>
</comment>
<keyword evidence="3" id="KW-0813">Transport</keyword>
<dbReference type="Pfam" id="PF00496">
    <property type="entry name" value="SBP_bac_5"/>
    <property type="match status" value="1"/>
</dbReference>
<name>A0A2N3V5H2_9NOCA</name>
<evidence type="ECO:0000256" key="2">
    <source>
        <dbReference type="ARBA" id="ARBA00005695"/>
    </source>
</evidence>
<organism evidence="7 8">
    <name type="scientific">Nocardia fluminea</name>
    <dbReference type="NCBI Taxonomy" id="134984"/>
    <lineage>
        <taxon>Bacteria</taxon>
        <taxon>Bacillati</taxon>
        <taxon>Actinomycetota</taxon>
        <taxon>Actinomycetes</taxon>
        <taxon>Mycobacteriales</taxon>
        <taxon>Nocardiaceae</taxon>
        <taxon>Nocardia</taxon>
    </lineage>
</organism>
<comment type="similarity">
    <text evidence="2">Belongs to the bacterial solute-binding protein 5 family.</text>
</comment>
<dbReference type="GO" id="GO:0043190">
    <property type="term" value="C:ATP-binding cassette (ABC) transporter complex"/>
    <property type="evidence" value="ECO:0007669"/>
    <property type="project" value="InterPro"/>
</dbReference>
<dbReference type="SUPFAM" id="SSF53850">
    <property type="entry name" value="Periplasmic binding protein-like II"/>
    <property type="match status" value="1"/>
</dbReference>
<dbReference type="RefSeq" id="WP_211300578.1">
    <property type="nucleotide sequence ID" value="NZ_PJMW01000003.1"/>
</dbReference>
<evidence type="ECO:0000313" key="8">
    <source>
        <dbReference type="Proteomes" id="UP000233766"/>
    </source>
</evidence>
<feature type="domain" description="Solute-binding protein family 5" evidence="6">
    <location>
        <begin position="88"/>
        <end position="444"/>
    </location>
</feature>
<accession>A0A2N3V5H2</accession>
<keyword evidence="4 5" id="KW-0732">Signal</keyword>
<dbReference type="PROSITE" id="PS51257">
    <property type="entry name" value="PROKAR_LIPOPROTEIN"/>
    <property type="match status" value="1"/>
</dbReference>
<evidence type="ECO:0000256" key="4">
    <source>
        <dbReference type="ARBA" id="ARBA00022729"/>
    </source>
</evidence>
<dbReference type="GO" id="GO:1904680">
    <property type="term" value="F:peptide transmembrane transporter activity"/>
    <property type="evidence" value="ECO:0007669"/>
    <property type="project" value="TreeGrafter"/>
</dbReference>
<evidence type="ECO:0000256" key="5">
    <source>
        <dbReference type="SAM" id="SignalP"/>
    </source>
</evidence>
<dbReference type="AlphaFoldDB" id="A0A2N3V5H2"/>
<dbReference type="PIRSF" id="PIRSF002741">
    <property type="entry name" value="MppA"/>
    <property type="match status" value="1"/>
</dbReference>
<dbReference type="GO" id="GO:0030313">
    <property type="term" value="C:cell envelope"/>
    <property type="evidence" value="ECO:0007669"/>
    <property type="project" value="UniProtKB-SubCell"/>
</dbReference>
<comment type="subcellular location">
    <subcellularLocation>
        <location evidence="1">Cell envelope</location>
    </subcellularLocation>
</comment>
<protein>
    <submittedName>
        <fullName evidence="7">Peptide/nickel transport system substrate-binding protein</fullName>
    </submittedName>
</protein>
<dbReference type="InterPro" id="IPR039424">
    <property type="entry name" value="SBP_5"/>
</dbReference>
<dbReference type="PANTHER" id="PTHR30290">
    <property type="entry name" value="PERIPLASMIC BINDING COMPONENT OF ABC TRANSPORTER"/>
    <property type="match status" value="1"/>
</dbReference>
<sequence>MSSVVRSKSIRCAVVSAAAVTLFTGACGTGGDRGGDAGPPRSGGTLRFSVASDAGCVDPQQVGSSDTLYSLRETVDSLTDQDPATGRPVPWLAQSWEVSPDAKSFTFRLRSDVTFSDGTPLNAQVVKANFDAIPKLGALAILSKGYVTGYVGTEVIDEHTAKVTFEQPNAQFLQATSTAALGLISTADAAKTPQQRCSDGVIGSGPFVLSKYVPNQSITITKRVGYGWGSPLWSKQGEAYLDSIEFTVIPESGVRAGSVQSGQLDVATGLGRADEAGLKASGISLLTRSHPGAVFNLGLNNSRPILRDAQVRKAIQAAVDRRQVVEAVFASGTVPATGILSHTTPGYTDLSADLALDVARSKSLLDAAGWQVGSDGIRRKDGTRLSLTVVWFNNSQNTRAALELVQQQLKVVGVELQLQELQVTQFPALLGSGDFDGLWGGDLSRADPDCLRTLYSTQQVNAYRLPPSELDGLLTAQAAEADPVKRAPLVEQAQQLVVRNAYVIPVVELETVLAAAPTVHGLTFESSSRTRLHDTWRS</sequence>
<gene>
    <name evidence="7" type="ORF">ATK86_7248</name>
</gene>
<feature type="chain" id="PRO_5038458815" evidence="5">
    <location>
        <begin position="18"/>
        <end position="538"/>
    </location>
</feature>
<evidence type="ECO:0000256" key="3">
    <source>
        <dbReference type="ARBA" id="ARBA00022448"/>
    </source>
</evidence>
<dbReference type="Gene3D" id="3.40.190.10">
    <property type="entry name" value="Periplasmic binding protein-like II"/>
    <property type="match status" value="1"/>
</dbReference>
<dbReference type="InterPro" id="IPR030678">
    <property type="entry name" value="Peptide/Ni-bd"/>
</dbReference>
<evidence type="ECO:0000259" key="6">
    <source>
        <dbReference type="Pfam" id="PF00496"/>
    </source>
</evidence>
<dbReference type="CDD" id="cd08492">
    <property type="entry name" value="PBP2_NikA_DppA_OppA_like_15"/>
    <property type="match status" value="1"/>
</dbReference>
<dbReference type="GO" id="GO:0042597">
    <property type="term" value="C:periplasmic space"/>
    <property type="evidence" value="ECO:0007669"/>
    <property type="project" value="UniProtKB-ARBA"/>
</dbReference>